<sequence>MKRQQERRVESLLDYIQVMKEERLEECISRGENARYPQICAAAFRRNGSLDIQAMVDEFQSYIGNSLTEMQNRHFLAFSQHYGLPTNLLDFSYSPLISLYFACSGNEEKEGYVYFLSKERLIDITRNLDLVKPGLFSQLLLAAPKTEALYDGITKFFCQDERYVAEFLEGIDRMIGRLPRNERVHRALRQALRTIRTEGVCSMDDLEFLIKILDRNRPFAGELEPEIKTKYLGAFGHIFCRVLSYAFLIRDKDAKLEFPFYFTYEPANITARVSNQSSILIYQLYGIDNLRQAIIPDFEVTIANKEEILSDLDHLGINEKFIFNDYDHIASYIKRKHLKTADETEEKWTKIQKMAGEFPIRKGIWYQQHKKEV</sequence>
<dbReference type="GeneID" id="86822146"/>
<dbReference type="SMART" id="SM00901">
    <property type="entry name" value="FRG"/>
    <property type="match status" value="1"/>
</dbReference>
<evidence type="ECO:0000313" key="3">
    <source>
        <dbReference type="Proteomes" id="UP000003100"/>
    </source>
</evidence>
<dbReference type="Proteomes" id="UP000003100">
    <property type="component" value="Unassembled WGS sequence"/>
</dbReference>
<accession>C0CLW4</accession>
<evidence type="ECO:0000313" key="2">
    <source>
        <dbReference type="EMBL" id="EEG49257.1"/>
    </source>
</evidence>
<dbReference type="eggNOG" id="ENOG50302TI">
    <property type="taxonomic scope" value="Bacteria"/>
</dbReference>
<reference evidence="2 3" key="1">
    <citation type="submission" date="2009-01" db="EMBL/GenBank/DDBJ databases">
        <authorList>
            <person name="Fulton L."/>
            <person name="Clifton S."/>
            <person name="Fulton B."/>
            <person name="Xu J."/>
            <person name="Minx P."/>
            <person name="Pepin K.H."/>
            <person name="Johnson M."/>
            <person name="Bhonagiri V."/>
            <person name="Nash W.E."/>
            <person name="Mardis E.R."/>
            <person name="Wilson R.K."/>
        </authorList>
    </citation>
    <scope>NUCLEOTIDE SEQUENCE [LARGE SCALE GENOMIC DNA]</scope>
    <source>
        <strain evidence="3">DSM 10507 / JCM 14656 / S5a33</strain>
    </source>
</reference>
<dbReference type="InterPro" id="IPR014966">
    <property type="entry name" value="FRG-dom"/>
</dbReference>
<organism evidence="2 3">
    <name type="scientific">Blautia hydrogenotrophica (strain DSM 10507 / JCM 14656 / S5a33)</name>
    <name type="common">Ruminococcus hydrogenotrophicus</name>
    <dbReference type="NCBI Taxonomy" id="476272"/>
    <lineage>
        <taxon>Bacteria</taxon>
        <taxon>Bacillati</taxon>
        <taxon>Bacillota</taxon>
        <taxon>Clostridia</taxon>
        <taxon>Lachnospirales</taxon>
        <taxon>Lachnospiraceae</taxon>
        <taxon>Blautia</taxon>
    </lineage>
</organism>
<dbReference type="HOGENOM" id="CLU_050026_2_0_9"/>
<dbReference type="Pfam" id="PF08867">
    <property type="entry name" value="FRG"/>
    <property type="match status" value="1"/>
</dbReference>
<dbReference type="RefSeq" id="WP_005948685.1">
    <property type="nucleotide sequence ID" value="NZ_CP136423.1"/>
</dbReference>
<keyword evidence="3" id="KW-1185">Reference proteome</keyword>
<dbReference type="AlphaFoldDB" id="C0CLW4"/>
<feature type="domain" description="FRG" evidence="1">
    <location>
        <begin position="23"/>
        <end position="114"/>
    </location>
</feature>
<reference evidence="2 3" key="2">
    <citation type="submission" date="2009-02" db="EMBL/GenBank/DDBJ databases">
        <title>Draft genome sequence of Blautia hydrogenotrophica DSM 10507 (Ruminococcus hydrogenotrophicus DSM 10507).</title>
        <authorList>
            <person name="Sudarsanam P."/>
            <person name="Ley R."/>
            <person name="Guruge J."/>
            <person name="Turnbaugh P.J."/>
            <person name="Mahowald M."/>
            <person name="Liep D."/>
            <person name="Gordon J."/>
        </authorList>
    </citation>
    <scope>NUCLEOTIDE SEQUENCE [LARGE SCALE GENOMIC DNA]</scope>
    <source>
        <strain evidence="3">DSM 10507 / JCM 14656 / S5a33</strain>
    </source>
</reference>
<dbReference type="PATRIC" id="fig|476272.21.peg.2216"/>
<protein>
    <recommendedName>
        <fullName evidence="1">FRG domain-containing protein</fullName>
    </recommendedName>
</protein>
<comment type="caution">
    <text evidence="2">The sequence shown here is derived from an EMBL/GenBank/DDBJ whole genome shotgun (WGS) entry which is preliminary data.</text>
</comment>
<dbReference type="EMBL" id="ACBZ01000095">
    <property type="protein sequence ID" value="EEG49257.1"/>
    <property type="molecule type" value="Genomic_DNA"/>
</dbReference>
<gene>
    <name evidence="2" type="ORF">RUMHYD_01837</name>
</gene>
<proteinExistence type="predicted"/>
<evidence type="ECO:0000259" key="1">
    <source>
        <dbReference type="SMART" id="SM00901"/>
    </source>
</evidence>
<name>C0CLW4_BLAHS</name>